<dbReference type="STRING" id="1216932.CM240_1502"/>
<gene>
    <name evidence="2" type="ORF">CM240_1502</name>
</gene>
<dbReference type="Proteomes" id="UP000019426">
    <property type="component" value="Chromosome M2/40_rep1"/>
</dbReference>
<dbReference type="PATRIC" id="fig|1216932.3.peg.1495"/>
<sequence length="244" mass="27984">MHLRRESALKVRYLIKFTKESNIKFISHLDLMRTIHRTVRRSGIKAKYSKGFNPHMIMSIAQPLSVGVYSDSEYLDIELEEIISEKTVIDKLNMAAPSGIKFLDAKMIVEKENTKKPPTAMAAVEGAKYIIKIKYNDDILLKDELQDLYLKENWQTIKKSKKGEKLVDIKPMIKEFEYTIENNLLTIETIVACGSRENLSADLLGNFIKENTSNAVSDAFIEIRRLELYGMKNKKLVPLNKAIV</sequence>
<evidence type="ECO:0000313" key="2">
    <source>
        <dbReference type="EMBL" id="CDM68661.1"/>
    </source>
</evidence>
<dbReference type="KEGG" id="clt:CM240_1502"/>
<organism evidence="2 3">
    <name type="scientific">Clostridium bornimense</name>
    <dbReference type="NCBI Taxonomy" id="1216932"/>
    <lineage>
        <taxon>Bacteria</taxon>
        <taxon>Bacillati</taxon>
        <taxon>Bacillota</taxon>
        <taxon>Clostridia</taxon>
        <taxon>Eubacteriales</taxon>
        <taxon>Clostridiaceae</taxon>
        <taxon>Clostridium</taxon>
    </lineage>
</organism>
<dbReference type="HOGENOM" id="CLU_083579_1_0_9"/>
<feature type="domain" description="DUF2344" evidence="1">
    <location>
        <begin position="12"/>
        <end position="200"/>
    </location>
</feature>
<reference evidence="2 3" key="1">
    <citation type="submission" date="2013-11" db="EMBL/GenBank/DDBJ databases">
        <title>Complete genome sequence of Clostridum sp. M2/40.</title>
        <authorList>
            <person name="Wibberg D."/>
            <person name="Puehler A."/>
            <person name="Schlueter A."/>
        </authorList>
    </citation>
    <scope>NUCLEOTIDE SEQUENCE [LARGE SCALE GENOMIC DNA]</scope>
    <source>
        <strain evidence="3">M2/40</strain>
    </source>
</reference>
<dbReference type="eggNOG" id="COG5011">
    <property type="taxonomic scope" value="Bacteria"/>
</dbReference>
<proteinExistence type="predicted"/>
<dbReference type="InterPro" id="IPR018768">
    <property type="entry name" value="DUF2344"/>
</dbReference>
<dbReference type="EMBL" id="HG917868">
    <property type="protein sequence ID" value="CDM68661.1"/>
    <property type="molecule type" value="Genomic_DNA"/>
</dbReference>
<name>W6RVE8_9CLOT</name>
<accession>W6RVE8</accession>
<dbReference type="Pfam" id="PF10105">
    <property type="entry name" value="DUF2344"/>
    <property type="match status" value="1"/>
</dbReference>
<dbReference type="NCBIfam" id="TIGR03936">
    <property type="entry name" value="sam_1_link_chp"/>
    <property type="match status" value="1"/>
</dbReference>
<dbReference type="AlphaFoldDB" id="W6RVE8"/>
<protein>
    <recommendedName>
        <fullName evidence="1">DUF2344 domain-containing protein</fullName>
    </recommendedName>
</protein>
<keyword evidence="3" id="KW-1185">Reference proteome</keyword>
<evidence type="ECO:0000313" key="3">
    <source>
        <dbReference type="Proteomes" id="UP000019426"/>
    </source>
</evidence>
<evidence type="ECO:0000259" key="1">
    <source>
        <dbReference type="Pfam" id="PF10105"/>
    </source>
</evidence>